<proteinExistence type="predicted"/>
<protein>
    <submittedName>
        <fullName evidence="3">Uncharacterized protein</fullName>
    </submittedName>
</protein>
<feature type="region of interest" description="Disordered" evidence="2">
    <location>
        <begin position="53"/>
        <end position="88"/>
    </location>
</feature>
<feature type="region of interest" description="Disordered" evidence="2">
    <location>
        <begin position="1"/>
        <end position="28"/>
    </location>
</feature>
<feature type="coiled-coil region" evidence="1">
    <location>
        <begin position="93"/>
        <end position="120"/>
    </location>
</feature>
<dbReference type="EMBL" id="KQ459597">
    <property type="protein sequence ID" value="KPI94742.1"/>
    <property type="molecule type" value="Genomic_DNA"/>
</dbReference>
<evidence type="ECO:0000256" key="1">
    <source>
        <dbReference type="SAM" id="Coils"/>
    </source>
</evidence>
<dbReference type="AlphaFoldDB" id="A0A194PN50"/>
<reference evidence="3 4" key="1">
    <citation type="journal article" date="2015" name="Nat. Commun.">
        <title>Outbred genome sequencing and CRISPR/Cas9 gene editing in butterflies.</title>
        <authorList>
            <person name="Li X."/>
            <person name="Fan D."/>
            <person name="Zhang W."/>
            <person name="Liu G."/>
            <person name="Zhang L."/>
            <person name="Zhao L."/>
            <person name="Fang X."/>
            <person name="Chen L."/>
            <person name="Dong Y."/>
            <person name="Chen Y."/>
            <person name="Ding Y."/>
            <person name="Zhao R."/>
            <person name="Feng M."/>
            <person name="Zhu Y."/>
            <person name="Feng Y."/>
            <person name="Jiang X."/>
            <person name="Zhu D."/>
            <person name="Xiang H."/>
            <person name="Feng X."/>
            <person name="Li S."/>
            <person name="Wang J."/>
            <person name="Zhang G."/>
            <person name="Kronforst M.R."/>
            <person name="Wang W."/>
        </authorList>
    </citation>
    <scope>NUCLEOTIDE SEQUENCE [LARGE SCALE GENOMIC DNA]</scope>
    <source>
        <strain evidence="3">Ya'a_city_454_Px</strain>
        <tissue evidence="3">Whole body</tissue>
    </source>
</reference>
<keyword evidence="1" id="KW-0175">Coiled coil</keyword>
<gene>
    <name evidence="3" type="ORF">RR46_11746</name>
</gene>
<evidence type="ECO:0000313" key="4">
    <source>
        <dbReference type="Proteomes" id="UP000053268"/>
    </source>
</evidence>
<dbReference type="STRING" id="66420.A0A194PN50"/>
<accession>A0A194PN50</accession>
<feature type="compositionally biased region" description="Basic and acidic residues" evidence="2">
    <location>
        <begin position="55"/>
        <end position="69"/>
    </location>
</feature>
<keyword evidence="4" id="KW-1185">Reference proteome</keyword>
<sequence length="156" mass="17390">MLEELKKPSTPPMTAARSEPLTDRSPKYDKIVTSTEKISEINSITKSSAIIEKTSVIERPEKTEEKTERPAALSVGASTLERRSHSVKSDSKIEATDALIAQLNCRITNLEKLLEVQNAKFSAAIEELTYKLTVETEKRQTLQSELEKLAQCVTQV</sequence>
<evidence type="ECO:0000313" key="3">
    <source>
        <dbReference type="EMBL" id="KPI94742.1"/>
    </source>
</evidence>
<evidence type="ECO:0000256" key="2">
    <source>
        <dbReference type="SAM" id="MobiDB-lite"/>
    </source>
</evidence>
<organism evidence="3 4">
    <name type="scientific">Papilio xuthus</name>
    <name type="common">Asian swallowtail butterfly</name>
    <dbReference type="NCBI Taxonomy" id="66420"/>
    <lineage>
        <taxon>Eukaryota</taxon>
        <taxon>Metazoa</taxon>
        <taxon>Ecdysozoa</taxon>
        <taxon>Arthropoda</taxon>
        <taxon>Hexapoda</taxon>
        <taxon>Insecta</taxon>
        <taxon>Pterygota</taxon>
        <taxon>Neoptera</taxon>
        <taxon>Endopterygota</taxon>
        <taxon>Lepidoptera</taxon>
        <taxon>Glossata</taxon>
        <taxon>Ditrysia</taxon>
        <taxon>Papilionoidea</taxon>
        <taxon>Papilionidae</taxon>
        <taxon>Papilioninae</taxon>
        <taxon>Papilio</taxon>
    </lineage>
</organism>
<name>A0A194PN50_PAPXU</name>
<dbReference type="Proteomes" id="UP000053268">
    <property type="component" value="Unassembled WGS sequence"/>
</dbReference>